<organism evidence="2 3">
    <name type="scientific">Cyprinid herpesvirus 3</name>
    <name type="common">CyHV-3</name>
    <dbReference type="NCBI Taxonomy" id="180230"/>
    <lineage>
        <taxon>Viruses</taxon>
        <taxon>Duplodnaviria</taxon>
        <taxon>Heunggongvirae</taxon>
        <taxon>Peploviricota</taxon>
        <taxon>Herviviricetes</taxon>
        <taxon>Herpesvirales</taxon>
        <taxon>Alloherpesviridae</taxon>
        <taxon>Cyvirus</taxon>
        <taxon>Cyvirus cyprinidallo3</taxon>
    </lineage>
</organism>
<evidence type="ECO:0000313" key="3">
    <source>
        <dbReference type="Proteomes" id="UP000169752"/>
    </source>
</evidence>
<evidence type="ECO:0000256" key="1">
    <source>
        <dbReference type="SAM" id="MobiDB-lite"/>
    </source>
</evidence>
<feature type="compositionally biased region" description="Low complexity" evidence="1">
    <location>
        <begin position="34"/>
        <end position="60"/>
    </location>
</feature>
<proteinExistence type="predicted"/>
<name>A4FTG7_CYHV3</name>
<sequence>MSMRPHNRQWDAGCRSICFSVSWIFSRRARVSPRTASSSCSPSSRSSSLNSSNSSSSGSPLTPPPLDLHPSPLTPTTNHVFIRDGVQHLGLRRGRYDDPGGRQRGGAHAQRRHLHHHADGHRHAALPTVRGRRLQELRQEPVQDGHASQQDGLPRRRRWCGRLLRQPVLHGERESLQRAATASLHHGPAALSRRTLDDGPPDGRSASIILDAERIKGLVAPARPGSERRLTR</sequence>
<feature type="region of interest" description="Disordered" evidence="1">
    <location>
        <begin position="34"/>
        <end position="78"/>
    </location>
</feature>
<feature type="region of interest" description="Disordered" evidence="1">
    <location>
        <begin position="180"/>
        <end position="205"/>
    </location>
</feature>
<reference evidence="2 3" key="1">
    <citation type="journal article" date="2007" name="J. Virol.">
        <title>Genome sequences of three koi herpesvirus isolates representing the expanding distribution of an emerging disease threatening koi and common carp worldwide.</title>
        <authorList>
            <person name="Aoki T."/>
            <person name="Hirono I."/>
            <person name="Kurokawa K."/>
            <person name="Fukuda H."/>
            <person name="Nahary R."/>
            <person name="Eldar A."/>
            <person name="Davison A.J."/>
            <person name="Waltzek T.B."/>
            <person name="Bercovier H."/>
            <person name="Hedrick R.P."/>
        </authorList>
    </citation>
    <scope>NUCLEOTIDE SEQUENCE [LARGE SCALE GENOMIC DNA]</scope>
    <source>
        <strain evidence="2">TUMST1</strain>
    </source>
</reference>
<accession>A4FTG7</accession>
<dbReference type="Proteomes" id="UP000169752">
    <property type="component" value="Segment"/>
</dbReference>
<feature type="region of interest" description="Disordered" evidence="1">
    <location>
        <begin position="91"/>
        <end position="127"/>
    </location>
</feature>
<feature type="compositionally biased region" description="Basic residues" evidence="1">
    <location>
        <begin position="109"/>
        <end position="124"/>
    </location>
</feature>
<protein>
    <submittedName>
        <fullName evidence="2">Uncharacterized protein</fullName>
    </submittedName>
</protein>
<dbReference type="EMBL" id="AP008984">
    <property type="protein sequence ID" value="BAF48872.1"/>
    <property type="molecule type" value="Genomic_DNA"/>
</dbReference>
<gene>
    <name evidence="2" type="ORF">KHVJ068</name>
</gene>
<evidence type="ECO:0000313" key="2">
    <source>
        <dbReference type="EMBL" id="BAF48872.1"/>
    </source>
</evidence>